<evidence type="ECO:0000256" key="2">
    <source>
        <dbReference type="ARBA" id="ARBA00022448"/>
    </source>
</evidence>
<keyword evidence="3" id="KW-0547">Nucleotide-binding</keyword>
<dbReference type="Gene3D" id="3.40.50.300">
    <property type="entry name" value="P-loop containing nucleotide triphosphate hydrolases"/>
    <property type="match status" value="1"/>
</dbReference>
<dbReference type="STRING" id="1434232.MAIT1_03170"/>
<evidence type="ECO:0000256" key="3">
    <source>
        <dbReference type="ARBA" id="ARBA00022741"/>
    </source>
</evidence>
<dbReference type="GO" id="GO:0005524">
    <property type="term" value="F:ATP binding"/>
    <property type="evidence" value="ECO:0007669"/>
    <property type="project" value="UniProtKB-KW"/>
</dbReference>
<dbReference type="SUPFAM" id="SSF52540">
    <property type="entry name" value="P-loop containing nucleoside triphosphate hydrolases"/>
    <property type="match status" value="1"/>
</dbReference>
<dbReference type="AlphaFoldDB" id="A0A1Y2K6Q9"/>
<proteinExistence type="inferred from homology"/>
<dbReference type="GO" id="GO:0016887">
    <property type="term" value="F:ATP hydrolysis activity"/>
    <property type="evidence" value="ECO:0007669"/>
    <property type="project" value="InterPro"/>
</dbReference>
<dbReference type="InterPro" id="IPR003593">
    <property type="entry name" value="AAA+_ATPase"/>
</dbReference>
<keyword evidence="7" id="KW-1185">Reference proteome</keyword>
<dbReference type="InterPro" id="IPR003439">
    <property type="entry name" value="ABC_transporter-like_ATP-bd"/>
</dbReference>
<evidence type="ECO:0000256" key="1">
    <source>
        <dbReference type="ARBA" id="ARBA00005417"/>
    </source>
</evidence>
<evidence type="ECO:0000256" key="4">
    <source>
        <dbReference type="ARBA" id="ARBA00022840"/>
    </source>
</evidence>
<comment type="caution">
    <text evidence="6">The sequence shown here is derived from an EMBL/GenBank/DDBJ whole genome shotgun (WGS) entry which is preliminary data.</text>
</comment>
<evidence type="ECO:0000259" key="5">
    <source>
        <dbReference type="PROSITE" id="PS50893"/>
    </source>
</evidence>
<keyword evidence="2" id="KW-0813">Transport</keyword>
<feature type="domain" description="ABC transporter" evidence="5">
    <location>
        <begin position="7"/>
        <end position="236"/>
    </location>
</feature>
<keyword evidence="4" id="KW-0067">ATP-binding</keyword>
<accession>A0A1Y2K6Q9</accession>
<dbReference type="EMBL" id="LVJN01000018">
    <property type="protein sequence ID" value="OSM05038.1"/>
    <property type="molecule type" value="Genomic_DNA"/>
</dbReference>
<dbReference type="Proteomes" id="UP000194003">
    <property type="component" value="Unassembled WGS sequence"/>
</dbReference>
<reference evidence="6 7" key="1">
    <citation type="journal article" date="2016" name="BMC Genomics">
        <title>Combined genomic and structural analyses of a cultured magnetotactic bacterium reveals its niche adaptation to a dynamic environment.</title>
        <authorList>
            <person name="Araujo A.C."/>
            <person name="Morillo V."/>
            <person name="Cypriano J."/>
            <person name="Teixeira L.C."/>
            <person name="Leao P."/>
            <person name="Lyra S."/>
            <person name="Almeida L.G."/>
            <person name="Bazylinski D.A."/>
            <person name="Vasconcellos A.T."/>
            <person name="Abreu F."/>
            <person name="Lins U."/>
        </authorList>
    </citation>
    <scope>NUCLEOTIDE SEQUENCE [LARGE SCALE GENOMIC DNA]</scope>
    <source>
        <strain evidence="6 7">IT-1</strain>
    </source>
</reference>
<dbReference type="PROSITE" id="PS50893">
    <property type="entry name" value="ABC_TRANSPORTER_2"/>
    <property type="match status" value="1"/>
</dbReference>
<evidence type="ECO:0000313" key="7">
    <source>
        <dbReference type="Proteomes" id="UP000194003"/>
    </source>
</evidence>
<gene>
    <name evidence="6" type="ORF">MAIT1_03170</name>
</gene>
<dbReference type="CDD" id="cd03230">
    <property type="entry name" value="ABC_DR_subfamily_A"/>
    <property type="match status" value="1"/>
</dbReference>
<organism evidence="6 7">
    <name type="scientific">Magnetofaba australis IT-1</name>
    <dbReference type="NCBI Taxonomy" id="1434232"/>
    <lineage>
        <taxon>Bacteria</taxon>
        <taxon>Pseudomonadati</taxon>
        <taxon>Pseudomonadota</taxon>
        <taxon>Magnetococcia</taxon>
        <taxon>Magnetococcales</taxon>
        <taxon>Magnetococcaceae</taxon>
        <taxon>Magnetofaba</taxon>
    </lineage>
</organism>
<dbReference type="PANTHER" id="PTHR43335">
    <property type="entry name" value="ABC TRANSPORTER, ATP-BINDING PROTEIN"/>
    <property type="match status" value="1"/>
</dbReference>
<dbReference type="PANTHER" id="PTHR43335:SF4">
    <property type="entry name" value="ABC TRANSPORTER, ATP-BINDING PROTEIN"/>
    <property type="match status" value="1"/>
</dbReference>
<dbReference type="SMART" id="SM00382">
    <property type="entry name" value="AAA"/>
    <property type="match status" value="1"/>
</dbReference>
<evidence type="ECO:0000313" key="6">
    <source>
        <dbReference type="EMBL" id="OSM05038.1"/>
    </source>
</evidence>
<sequence length="319" mass="33927">MMSQIMIETVNLTRDYGPNRALDAVNLQVSRGQVMGFLGPNGAGKTTCMRILSGLLAPTSGSVSVAGVDVVANPDVAKRKIGFLPETPPIYGELTVREYLSYLAQLRGVGGKQRRGAVDGAMARCGLTHVAERLLRNLSKGYRQRAGIAQAIVHGPDVVILDEPTVGLDPIQIREIRDLIKELGQEHAVMLSTHILPEVRMTCDRVAVINGGRIVLEDSMAGLEARASEQHGVRVRFGAPPEPAAVEALDGVAAVHVVEGGWTVLPQAGADPIPALLAAAVTGGWDLRELTPGSNALEEVFVQLTTREESAESQQQEAA</sequence>
<protein>
    <submittedName>
        <fullName evidence="6">Putative ABC transporter</fullName>
    </submittedName>
</protein>
<name>A0A1Y2K6Q9_9PROT</name>
<dbReference type="Pfam" id="PF00005">
    <property type="entry name" value="ABC_tran"/>
    <property type="match status" value="1"/>
</dbReference>
<dbReference type="InterPro" id="IPR027417">
    <property type="entry name" value="P-loop_NTPase"/>
</dbReference>
<comment type="similarity">
    <text evidence="1">Belongs to the ABC transporter superfamily.</text>
</comment>